<reference evidence="1 2" key="1">
    <citation type="submission" date="2019-10" db="EMBL/GenBank/DDBJ databases">
        <authorList>
            <person name="Palmer J.M."/>
        </authorList>
    </citation>
    <scope>NUCLEOTIDE SEQUENCE [LARGE SCALE GENOMIC DNA]</scope>
    <source>
        <strain evidence="1 2">TWF696</strain>
    </source>
</reference>
<evidence type="ECO:0000313" key="1">
    <source>
        <dbReference type="EMBL" id="KAK6340725.1"/>
    </source>
</evidence>
<gene>
    <name evidence="1" type="ORF">TWF696_009049</name>
</gene>
<sequence length="170" mass="18899">MTTIYKILSVSLGKEQVLIPTVDESGCSPAFSVDENVLWDKEDRTDPNPPIRVQTIDATQDSTVLKVCIKAVETQDDRASREKLTANPDNWGSAEEIIALKRVGIVLRLFAETDKYSRREIAYTSLLSSTSDGTAPTMTFEFSSVDLKPMASPNRARGEPWHLSVDYRSS</sequence>
<proteinExistence type="predicted"/>
<keyword evidence="2" id="KW-1185">Reference proteome</keyword>
<comment type="caution">
    <text evidence="1">The sequence shown here is derived from an EMBL/GenBank/DDBJ whole genome shotgun (WGS) entry which is preliminary data.</text>
</comment>
<dbReference type="AlphaFoldDB" id="A0AAV9UIH3"/>
<organism evidence="1 2">
    <name type="scientific">Orbilia brochopaga</name>
    <dbReference type="NCBI Taxonomy" id="3140254"/>
    <lineage>
        <taxon>Eukaryota</taxon>
        <taxon>Fungi</taxon>
        <taxon>Dikarya</taxon>
        <taxon>Ascomycota</taxon>
        <taxon>Pezizomycotina</taxon>
        <taxon>Orbiliomycetes</taxon>
        <taxon>Orbiliales</taxon>
        <taxon>Orbiliaceae</taxon>
        <taxon>Orbilia</taxon>
    </lineage>
</organism>
<dbReference type="EMBL" id="JAVHNQ010000008">
    <property type="protein sequence ID" value="KAK6340725.1"/>
    <property type="molecule type" value="Genomic_DNA"/>
</dbReference>
<evidence type="ECO:0000313" key="2">
    <source>
        <dbReference type="Proteomes" id="UP001375240"/>
    </source>
</evidence>
<accession>A0AAV9UIH3</accession>
<protein>
    <submittedName>
        <fullName evidence="1">Uncharacterized protein</fullName>
    </submittedName>
</protein>
<dbReference type="Proteomes" id="UP001375240">
    <property type="component" value="Unassembled WGS sequence"/>
</dbReference>
<name>A0AAV9UIH3_9PEZI</name>